<evidence type="ECO:0000313" key="4">
    <source>
        <dbReference type="Proteomes" id="UP000728185"/>
    </source>
</evidence>
<keyword evidence="1" id="KW-0812">Transmembrane</keyword>
<dbReference type="EMBL" id="LUCM01006656">
    <property type="protein sequence ID" value="KAA0190953.1"/>
    <property type="molecule type" value="Genomic_DNA"/>
</dbReference>
<dbReference type="PANTHER" id="PTHR43404">
    <property type="entry name" value="LIPOPOLYSACCHARIDE CHOLINEPHOSPHOTRANSFERASE LICD"/>
    <property type="match status" value="1"/>
</dbReference>
<dbReference type="GO" id="GO:0009100">
    <property type="term" value="P:glycoprotein metabolic process"/>
    <property type="evidence" value="ECO:0007669"/>
    <property type="project" value="UniProtKB-ARBA"/>
</dbReference>
<dbReference type="PANTHER" id="PTHR43404:SF2">
    <property type="entry name" value="LIPOPOLYSACCHARIDE CHOLINEPHOSPHOTRANSFERASE LICD"/>
    <property type="match status" value="1"/>
</dbReference>
<organism evidence="3 4">
    <name type="scientific">Fasciolopsis buskii</name>
    <dbReference type="NCBI Taxonomy" id="27845"/>
    <lineage>
        <taxon>Eukaryota</taxon>
        <taxon>Metazoa</taxon>
        <taxon>Spiralia</taxon>
        <taxon>Lophotrochozoa</taxon>
        <taxon>Platyhelminthes</taxon>
        <taxon>Trematoda</taxon>
        <taxon>Digenea</taxon>
        <taxon>Plagiorchiida</taxon>
        <taxon>Echinostomata</taxon>
        <taxon>Echinostomatoidea</taxon>
        <taxon>Fasciolidae</taxon>
        <taxon>Fasciolopsis</taxon>
    </lineage>
</organism>
<dbReference type="AlphaFoldDB" id="A0A8E0RXN9"/>
<keyword evidence="1" id="KW-0472">Membrane</keyword>
<sequence>MISDEKESGKKCFFLAILCCAILIFVFYYIPFAKPALWVPNSFGKFLPEFQKLQEINSTDVELIRPHVYHIHPVTGVDENGDIYWQMNLFEPLREKYRWNATQLSALLDVLVRSLTNQSVARSGDATAYTLDRMEEQLLRCEIDPDILSVKLCDPIFLGSFPENLLNNFALSRKFEENNPVFNLSSIYWQYKPEPNATQLIECSKTSETRRKLLYNALQQWIEFAGNQRIWWSLTFGSLIGSMRDGNIIPYDTDMDIFVLGSDEEKIRRLATVRNNIKVGKFNMVTRPGQYCPVNPGQRMDCKGNEVKSMHDTCSFCGPLARIFMDYGNYIDVYPINIELRTNNQGLPSTFGYTLEGEDDPFVYSMTSLLPLQRCQMMGLQVPCPRHPDTLLQRVYNKNWKTPYYRCNGTTGKWESV</sequence>
<feature type="transmembrane region" description="Helical" evidence="1">
    <location>
        <begin position="12"/>
        <end position="30"/>
    </location>
</feature>
<dbReference type="InterPro" id="IPR007074">
    <property type="entry name" value="LicD/FKTN/FKRP_NTP_transf"/>
</dbReference>
<evidence type="ECO:0000256" key="1">
    <source>
        <dbReference type="SAM" id="Phobius"/>
    </source>
</evidence>
<dbReference type="InterPro" id="IPR052942">
    <property type="entry name" value="LPS_cholinephosphotransferase"/>
</dbReference>
<evidence type="ECO:0000259" key="2">
    <source>
        <dbReference type="Pfam" id="PF04991"/>
    </source>
</evidence>
<feature type="domain" description="LicD/FKTN/FKRP nucleotidyltransferase" evidence="2">
    <location>
        <begin position="230"/>
        <end position="336"/>
    </location>
</feature>
<name>A0A8E0RXN9_9TREM</name>
<dbReference type="Pfam" id="PF04991">
    <property type="entry name" value="LicD"/>
    <property type="match status" value="1"/>
</dbReference>
<comment type="caution">
    <text evidence="3">The sequence shown here is derived from an EMBL/GenBank/DDBJ whole genome shotgun (WGS) entry which is preliminary data.</text>
</comment>
<evidence type="ECO:0000313" key="3">
    <source>
        <dbReference type="EMBL" id="KAA0190953.1"/>
    </source>
</evidence>
<keyword evidence="1" id="KW-1133">Transmembrane helix</keyword>
<accession>A0A8E0RXN9</accession>
<dbReference type="Proteomes" id="UP000728185">
    <property type="component" value="Unassembled WGS sequence"/>
</dbReference>
<reference evidence="3" key="1">
    <citation type="submission" date="2019-05" db="EMBL/GenBank/DDBJ databases">
        <title>Annotation for the trematode Fasciolopsis buski.</title>
        <authorList>
            <person name="Choi Y.-J."/>
        </authorList>
    </citation>
    <scope>NUCLEOTIDE SEQUENCE</scope>
    <source>
        <strain evidence="3">HT</strain>
        <tissue evidence="3">Whole worm</tissue>
    </source>
</reference>
<proteinExistence type="predicted"/>
<gene>
    <name evidence="3" type="ORF">FBUS_02465</name>
</gene>
<protein>
    <recommendedName>
        <fullName evidence="2">LicD/FKTN/FKRP nucleotidyltransferase domain-containing protein</fullName>
    </recommendedName>
</protein>
<keyword evidence="4" id="KW-1185">Reference proteome</keyword>
<dbReference type="OrthoDB" id="444255at2759"/>